<reference evidence="2" key="1">
    <citation type="submission" date="2024-07" db="EMBL/GenBank/DDBJ databases">
        <title>Two chromosome-level genome assemblies of Korean endemic species Abeliophyllum distichum and Forsythia ovata (Oleaceae).</title>
        <authorList>
            <person name="Jang H."/>
        </authorList>
    </citation>
    <scope>NUCLEOTIDE SEQUENCE [LARGE SCALE GENOMIC DNA]</scope>
</reference>
<gene>
    <name evidence="1" type="ORF">Adt_01139</name>
</gene>
<name>A0ABD1VS27_9LAMI</name>
<dbReference type="AlphaFoldDB" id="A0ABD1VS27"/>
<dbReference type="EMBL" id="JBFOLK010000001">
    <property type="protein sequence ID" value="KAL2540161.1"/>
    <property type="molecule type" value="Genomic_DNA"/>
</dbReference>
<accession>A0ABD1VS27</accession>
<evidence type="ECO:0000313" key="1">
    <source>
        <dbReference type="EMBL" id="KAL2540161.1"/>
    </source>
</evidence>
<sequence>MDSPSSLASRSPKRSAIASAFSGENWPMKRSDLAAITPDRELLFQHQFAESATMPELAVINQDAKSRRRPRDVAIPPCYQSIPLSKYPRVAHIATQILPLYICETSRATHPAHHRHSHPLCDSIGLLLSTLVLP</sequence>
<protein>
    <submittedName>
        <fullName evidence="1">Uncharacterized protein</fullName>
    </submittedName>
</protein>
<proteinExistence type="predicted"/>
<comment type="caution">
    <text evidence="1">The sequence shown here is derived from an EMBL/GenBank/DDBJ whole genome shotgun (WGS) entry which is preliminary data.</text>
</comment>
<keyword evidence="2" id="KW-1185">Reference proteome</keyword>
<dbReference type="Proteomes" id="UP001604336">
    <property type="component" value="Unassembled WGS sequence"/>
</dbReference>
<organism evidence="1 2">
    <name type="scientific">Abeliophyllum distichum</name>
    <dbReference type="NCBI Taxonomy" id="126358"/>
    <lineage>
        <taxon>Eukaryota</taxon>
        <taxon>Viridiplantae</taxon>
        <taxon>Streptophyta</taxon>
        <taxon>Embryophyta</taxon>
        <taxon>Tracheophyta</taxon>
        <taxon>Spermatophyta</taxon>
        <taxon>Magnoliopsida</taxon>
        <taxon>eudicotyledons</taxon>
        <taxon>Gunneridae</taxon>
        <taxon>Pentapetalae</taxon>
        <taxon>asterids</taxon>
        <taxon>lamiids</taxon>
        <taxon>Lamiales</taxon>
        <taxon>Oleaceae</taxon>
        <taxon>Forsythieae</taxon>
        <taxon>Abeliophyllum</taxon>
    </lineage>
</organism>
<evidence type="ECO:0000313" key="2">
    <source>
        <dbReference type="Proteomes" id="UP001604336"/>
    </source>
</evidence>